<dbReference type="InterPro" id="IPR000477">
    <property type="entry name" value="RT_dom"/>
</dbReference>
<dbReference type="InterPro" id="IPR043502">
    <property type="entry name" value="DNA/RNA_pol_sf"/>
</dbReference>
<dbReference type="PROSITE" id="PS50994">
    <property type="entry name" value="INTEGRASE"/>
    <property type="match status" value="1"/>
</dbReference>
<keyword evidence="4" id="KW-0540">Nuclease</keyword>
<dbReference type="Pfam" id="PF17917">
    <property type="entry name" value="RT_RNaseH"/>
    <property type="match status" value="1"/>
</dbReference>
<keyword evidence="3" id="KW-0548">Nucleotidyltransferase</keyword>
<feature type="compositionally biased region" description="Low complexity" evidence="8">
    <location>
        <begin position="1289"/>
        <end position="1298"/>
    </location>
</feature>
<dbReference type="Gene3D" id="3.10.10.10">
    <property type="entry name" value="HIV Type 1 Reverse Transcriptase, subunit A, domain 1"/>
    <property type="match status" value="1"/>
</dbReference>
<evidence type="ECO:0000313" key="10">
    <source>
        <dbReference type="EMBL" id="CAN70234.1"/>
    </source>
</evidence>
<dbReference type="InterPro" id="IPR012337">
    <property type="entry name" value="RNaseH-like_sf"/>
</dbReference>
<dbReference type="GO" id="GO:0016787">
    <property type="term" value="F:hydrolase activity"/>
    <property type="evidence" value="ECO:0007669"/>
    <property type="project" value="UniProtKB-KW"/>
</dbReference>
<evidence type="ECO:0000256" key="6">
    <source>
        <dbReference type="ARBA" id="ARBA00022801"/>
    </source>
</evidence>
<dbReference type="InterPro" id="IPR050951">
    <property type="entry name" value="Retrovirus_Pol_polyprotein"/>
</dbReference>
<name>A5BJ88_VITVI</name>
<organism evidence="10">
    <name type="scientific">Vitis vinifera</name>
    <name type="common">Grape</name>
    <dbReference type="NCBI Taxonomy" id="29760"/>
    <lineage>
        <taxon>Eukaryota</taxon>
        <taxon>Viridiplantae</taxon>
        <taxon>Streptophyta</taxon>
        <taxon>Embryophyta</taxon>
        <taxon>Tracheophyta</taxon>
        <taxon>Spermatophyta</taxon>
        <taxon>Magnoliopsida</taxon>
        <taxon>eudicotyledons</taxon>
        <taxon>Gunneridae</taxon>
        <taxon>Pentapetalae</taxon>
        <taxon>rosids</taxon>
        <taxon>Vitales</taxon>
        <taxon>Vitaceae</taxon>
        <taxon>Viteae</taxon>
        <taxon>Vitis</taxon>
    </lineage>
</organism>
<proteinExistence type="predicted"/>
<dbReference type="Gene3D" id="2.40.70.10">
    <property type="entry name" value="Acid Proteases"/>
    <property type="match status" value="1"/>
</dbReference>
<dbReference type="Pfam" id="PF00078">
    <property type="entry name" value="RVT_1"/>
    <property type="match status" value="1"/>
</dbReference>
<evidence type="ECO:0000256" key="7">
    <source>
        <dbReference type="ARBA" id="ARBA00022918"/>
    </source>
</evidence>
<keyword evidence="2" id="KW-0808">Transferase</keyword>
<evidence type="ECO:0000256" key="2">
    <source>
        <dbReference type="ARBA" id="ARBA00022679"/>
    </source>
</evidence>
<dbReference type="InterPro" id="IPR041373">
    <property type="entry name" value="RT_RNaseH"/>
</dbReference>
<dbReference type="SUPFAM" id="SSF53098">
    <property type="entry name" value="Ribonuclease H-like"/>
    <property type="match status" value="1"/>
</dbReference>
<keyword evidence="5" id="KW-0255">Endonuclease</keyword>
<keyword evidence="7" id="KW-0695">RNA-directed DNA polymerase</keyword>
<dbReference type="GO" id="GO:0003964">
    <property type="term" value="F:RNA-directed DNA polymerase activity"/>
    <property type="evidence" value="ECO:0007669"/>
    <property type="project" value="UniProtKB-KW"/>
</dbReference>
<reference evidence="10" key="1">
    <citation type="journal article" date="2007" name="PLoS ONE">
        <title>The first genome sequence of an elite grapevine cultivar (Pinot noir Vitis vinifera L.): coping with a highly heterozygous genome.</title>
        <authorList>
            <person name="Velasco R."/>
            <person name="Zharkikh A."/>
            <person name="Troggio M."/>
            <person name="Cartwright D.A."/>
            <person name="Cestaro A."/>
            <person name="Pruss D."/>
            <person name="Pindo M."/>
            <person name="FitzGerald L.M."/>
            <person name="Vezzulli S."/>
            <person name="Reid J."/>
            <person name="Malacarne G."/>
            <person name="Iliev D."/>
            <person name="Coppola G."/>
            <person name="Wardell B."/>
            <person name="Micheletti D."/>
            <person name="Macalma T."/>
            <person name="Facci M."/>
            <person name="Mitchell J.T."/>
            <person name="Perazzolli M."/>
            <person name="Eldredge G."/>
            <person name="Gatto P."/>
            <person name="Oyzerski R."/>
            <person name="Moretto M."/>
            <person name="Gutin N."/>
            <person name="Stefanini M."/>
            <person name="Chen Y."/>
            <person name="Segala C."/>
            <person name="Davenport C."/>
            <person name="Dematte L."/>
            <person name="Mraz A."/>
            <person name="Battilana J."/>
            <person name="Stormo K."/>
            <person name="Costa F."/>
            <person name="Tao Q."/>
            <person name="Si-Ammour A."/>
            <person name="Harkins T."/>
            <person name="Lackey A."/>
            <person name="Perbost C."/>
            <person name="Taillon B."/>
            <person name="Stella A."/>
            <person name="Solovyev V."/>
            <person name="Fawcett J.A."/>
            <person name="Sterck L."/>
            <person name="Vandepoele K."/>
            <person name="Grando S.M."/>
            <person name="Toppo S."/>
            <person name="Moser C."/>
            <person name="Lanchbury J."/>
            <person name="Bogden R."/>
            <person name="Skolnick M."/>
            <person name="Sgaramella V."/>
            <person name="Bhatnagar S.K."/>
            <person name="Fontana P."/>
            <person name="Gutin A."/>
            <person name="Van de Peer Y."/>
            <person name="Salamini F."/>
            <person name="Viola R."/>
        </authorList>
    </citation>
    <scope>NUCLEOTIDE SEQUENCE</scope>
</reference>
<dbReference type="InterPro" id="IPR021109">
    <property type="entry name" value="Peptidase_aspartic_dom_sf"/>
</dbReference>
<dbReference type="CDD" id="cd00303">
    <property type="entry name" value="retropepsin_like"/>
    <property type="match status" value="1"/>
</dbReference>
<dbReference type="InterPro" id="IPR036397">
    <property type="entry name" value="RNaseH_sf"/>
</dbReference>
<dbReference type="Gene3D" id="3.30.420.10">
    <property type="entry name" value="Ribonuclease H-like superfamily/Ribonuclease H"/>
    <property type="match status" value="1"/>
</dbReference>
<evidence type="ECO:0000256" key="4">
    <source>
        <dbReference type="ARBA" id="ARBA00022722"/>
    </source>
</evidence>
<evidence type="ECO:0000256" key="8">
    <source>
        <dbReference type="SAM" id="MobiDB-lite"/>
    </source>
</evidence>
<dbReference type="PANTHER" id="PTHR37984:SF5">
    <property type="entry name" value="PROTEIN NYNRIN-LIKE"/>
    <property type="match status" value="1"/>
</dbReference>
<dbReference type="Gene3D" id="3.30.70.270">
    <property type="match status" value="2"/>
</dbReference>
<feature type="region of interest" description="Disordered" evidence="8">
    <location>
        <begin position="1273"/>
        <end position="1367"/>
    </location>
</feature>
<dbReference type="InterPro" id="IPR001584">
    <property type="entry name" value="Integrase_cat-core"/>
</dbReference>
<dbReference type="EMBL" id="AM461293">
    <property type="protein sequence ID" value="CAN70234.1"/>
    <property type="molecule type" value="Genomic_DNA"/>
</dbReference>
<sequence length="1367" mass="157022">MKSQPNAPNAKAGMYTFNEDINMKAKVATMARRLEELEMKKIQEVQAISEIPVQAMSCSICQSFEHLVEEYPTIPVVREMFGDQANVIGQFKPNNNALYGNTYNSNWRNHPNFSWKPRTPIGLNVNKKVFLTEEVSAFIQCKSPVKYKDPSCPTISVMIGETVNLLPYFVYKQLGLGELKPTSITLFLADRSVKIPRGIIENVLVQVDKFYYPVDFVVLDTNLVAKGTNYVPIILGRPFRATSNAIINCRNGVMQLTFGNMTLELNIFYLCKKQFHSEEEERPEEVYMIDNLVEEHCDQKMLEDLNESLGDLDEGLPEPSNLLATLPPWKRRKEIMPLFNEKETQEAVKKEPPKLILKPLPTELKRIIYLKSSGDMEEEAKPVRQPQRRLNPHIQEVVRAEVLKLVQAGIIYLISDSPWVSPMQFVPKKSGITVVQNDKGKEVSTHLTLGWKVCIDYRKLNVVTRKNHFPLPFIDQMLERVSGHPFYYFLDGYSRYFQIDIDVEDQEKTTFTCPFGTYTYRRMPFDLCNAPATFQRCILSIFSDMVERIMEVFMDDITIHGSVFDECLVNLEVVLNRCIEKDLVLNWDKCHFMVHQGIVLGHIISKQGIEVDKEKFELIVKLPSPTTVKGVRQFLGHVGFYKRFITDFSKLARPFCELLSFEELKLFLTTAPIVRAPNWQLSFEVMCNANDFAIGVILGQREDGKPYMIYYNKFRAYLVGSFIVVFTNHPALKYLLTKQDAKARLIKWILLLQEFNLKIKDKKGVENVVADHQSRLAIAHNSHSLPINDDFLEESLMLMEVAPWYAHIANYLVTGEVPSEWKALDKKHFFEKIHAYCWEEPFLFKYCADQIIRNLGSQQSNASNGAQFGVEMKELQPLQEDHSKLKPTLGKASDLRPWRCTSLPLASFWGSDLKGPLRGHESAETPIGNESKCIPEQEQHGILSHCHESACGGHFVSQKTSMMVWQLDYVSKWVEAILCKSNDHRVVLKFLKENIFSRFRVPKAIISYGGTYFCNKLFETLLAKYGVKHKVATPYHPQTFGQVELANREIKNILINVVNTSRRDWSITLHDSLWAYRTAYNTILGMSPYRLVYGKTCHLPVEVEYKAWWAIKKLNMDLSRVGMKRFLDLNEMEELRNDAYNNSNIAKQRLKKWHDQLVSRKEFQNGQRVLLYDSKLHIFPGKLKSRWIGPFTIQQVHSNAIVELLNSNSTRSFKVNGLQALNPFRTPHLLIVKPSITLRRPSFHRLSLHWMPRGQPFEEVTYTAHSISDMARIRGGHTDPSLSREPRPRASSPRDSTSQAPEAPTVPSSEGEVPCNPSQRRYKTRRPPTSLPLEPSIHCTLAKRIRTSGPRESSRHSQPDPGALADS</sequence>
<dbReference type="SUPFAM" id="SSF56672">
    <property type="entry name" value="DNA/RNA polymerases"/>
    <property type="match status" value="1"/>
</dbReference>
<evidence type="ECO:0000256" key="3">
    <source>
        <dbReference type="ARBA" id="ARBA00022695"/>
    </source>
</evidence>
<gene>
    <name evidence="10" type="ORF">VITISV_025598</name>
</gene>
<feature type="domain" description="Integrase catalytic" evidence="9">
    <location>
        <begin position="900"/>
        <end position="1096"/>
    </location>
</feature>
<accession>A5BJ88</accession>
<protein>
    <recommendedName>
        <fullName evidence="1">RNA-directed DNA polymerase</fullName>
        <ecNumber evidence="1">2.7.7.49</ecNumber>
    </recommendedName>
</protein>
<dbReference type="CDD" id="cd01647">
    <property type="entry name" value="RT_LTR"/>
    <property type="match status" value="1"/>
</dbReference>
<dbReference type="PANTHER" id="PTHR37984">
    <property type="entry name" value="PROTEIN CBG26694"/>
    <property type="match status" value="1"/>
</dbReference>
<evidence type="ECO:0000259" key="9">
    <source>
        <dbReference type="PROSITE" id="PS50994"/>
    </source>
</evidence>
<dbReference type="CDD" id="cd09274">
    <property type="entry name" value="RNase_HI_RT_Ty3"/>
    <property type="match status" value="1"/>
</dbReference>
<dbReference type="InterPro" id="IPR043128">
    <property type="entry name" value="Rev_trsase/Diguanyl_cyclase"/>
</dbReference>
<evidence type="ECO:0000256" key="1">
    <source>
        <dbReference type="ARBA" id="ARBA00012493"/>
    </source>
</evidence>
<keyword evidence="6" id="KW-0378">Hydrolase</keyword>
<dbReference type="EC" id="2.7.7.49" evidence="1"/>
<dbReference type="GO" id="GO:0015074">
    <property type="term" value="P:DNA integration"/>
    <property type="evidence" value="ECO:0007669"/>
    <property type="project" value="InterPro"/>
</dbReference>
<evidence type="ECO:0000256" key="5">
    <source>
        <dbReference type="ARBA" id="ARBA00022759"/>
    </source>
</evidence>
<dbReference type="GO" id="GO:0003676">
    <property type="term" value="F:nucleic acid binding"/>
    <property type="evidence" value="ECO:0007669"/>
    <property type="project" value="InterPro"/>
</dbReference>
<dbReference type="GO" id="GO:0004519">
    <property type="term" value="F:endonuclease activity"/>
    <property type="evidence" value="ECO:0007669"/>
    <property type="project" value="UniProtKB-KW"/>
</dbReference>